<reference evidence="1" key="2">
    <citation type="submission" date="2025-09" db="UniProtKB">
        <authorList>
            <consortium name="Ensembl"/>
        </authorList>
    </citation>
    <scope>IDENTIFICATION</scope>
</reference>
<protein>
    <submittedName>
        <fullName evidence="1">BAALC binder of MAP3K1 and KLF4</fullName>
    </submittedName>
</protein>
<sequence>MGCGGSRADAIEPRYYESWTRETESTWLTNTDAADQSQQQPLLPAVATLEESGNAAAAAPVLRDSGILEDNKSTQTCITKSLTTSGIASTEKKTYCGTQGTQLAVNITAISDQRQQNGFRTPEDKWGSKKKAAKEVTINTTKTIRQTNSNRRVKKNCIN</sequence>
<dbReference type="GO" id="GO:0005654">
    <property type="term" value="C:nucleoplasm"/>
    <property type="evidence" value="ECO:0007669"/>
    <property type="project" value="Ensembl"/>
</dbReference>
<dbReference type="GO" id="GO:0005829">
    <property type="term" value="C:cytosol"/>
    <property type="evidence" value="ECO:0007669"/>
    <property type="project" value="Ensembl"/>
</dbReference>
<proteinExistence type="predicted"/>
<dbReference type="AlphaFoldDB" id="A0A8D0E6D1"/>
<keyword evidence="2" id="KW-1185">Reference proteome</keyword>
<organism evidence="1 2">
    <name type="scientific">Salvator merianae</name>
    <name type="common">Argentine black and white tegu</name>
    <name type="synonym">Tupinambis merianae</name>
    <dbReference type="NCBI Taxonomy" id="96440"/>
    <lineage>
        <taxon>Eukaryota</taxon>
        <taxon>Metazoa</taxon>
        <taxon>Chordata</taxon>
        <taxon>Craniata</taxon>
        <taxon>Vertebrata</taxon>
        <taxon>Euteleostomi</taxon>
        <taxon>Lepidosauria</taxon>
        <taxon>Squamata</taxon>
        <taxon>Bifurcata</taxon>
        <taxon>Unidentata</taxon>
        <taxon>Episquamata</taxon>
        <taxon>Laterata</taxon>
        <taxon>Teiioidea</taxon>
        <taxon>Teiidae</taxon>
        <taxon>Salvator</taxon>
    </lineage>
</organism>
<dbReference type="InterPro" id="IPR009728">
    <property type="entry name" value="BAALC"/>
</dbReference>
<dbReference type="Proteomes" id="UP000694421">
    <property type="component" value="Unplaced"/>
</dbReference>
<dbReference type="Ensembl" id="ENSSMRT00000032029.1">
    <property type="protein sequence ID" value="ENSSMRP00000027413.1"/>
    <property type="gene ID" value="ENSSMRG00000021139.1"/>
</dbReference>
<name>A0A8D0E6D1_SALMN</name>
<evidence type="ECO:0000313" key="1">
    <source>
        <dbReference type="Ensembl" id="ENSSMRP00000027413.1"/>
    </source>
</evidence>
<dbReference type="GO" id="GO:0016528">
    <property type="term" value="C:sarcoplasm"/>
    <property type="evidence" value="ECO:0007669"/>
    <property type="project" value="Ensembl"/>
</dbReference>
<accession>A0A8D0E6D1</accession>
<dbReference type="OMA" id="QNGFRTT"/>
<dbReference type="Pfam" id="PF06989">
    <property type="entry name" value="BAALC_N"/>
    <property type="match status" value="1"/>
</dbReference>
<evidence type="ECO:0000313" key="2">
    <source>
        <dbReference type="Proteomes" id="UP000694421"/>
    </source>
</evidence>
<reference evidence="1" key="1">
    <citation type="submission" date="2025-08" db="UniProtKB">
        <authorList>
            <consortium name="Ensembl"/>
        </authorList>
    </citation>
    <scope>IDENTIFICATION</scope>
</reference>
<dbReference type="GeneTree" id="ENSGT00390000013853"/>
<dbReference type="PANTHER" id="PTHR14731:SF0">
    <property type="entry name" value="BRAIN AND ACUTE LEUKEMIA CYTOPLASMIC PROTEIN"/>
    <property type="match status" value="1"/>
</dbReference>
<dbReference type="PANTHER" id="PTHR14731">
    <property type="entry name" value="BRAIN AND ACUTE LEUKEMIA CYTOPLASMIC PROTEIN"/>
    <property type="match status" value="1"/>
</dbReference>